<name>A0ACC0BU55_CATRO</name>
<dbReference type="Proteomes" id="UP001060085">
    <property type="component" value="Linkage Group LG02"/>
</dbReference>
<dbReference type="EMBL" id="CM044702">
    <property type="protein sequence ID" value="KAI5676201.1"/>
    <property type="molecule type" value="Genomic_DNA"/>
</dbReference>
<keyword evidence="2" id="KW-1185">Reference proteome</keyword>
<gene>
    <name evidence="1" type="ORF">M9H77_07151</name>
</gene>
<sequence>MTDIQLGMRFVDKVQAISEVYKWSISVGREYRVVKSKNDTGTQDVTITVMIITVHGEEMKEEKNTIVEHGNKKEKKKENKEQRRAIDSYGRRKLRKREELQSAMTSHSDEKGEEKEVTERISHGRSYGRRKGTGY</sequence>
<organism evidence="1 2">
    <name type="scientific">Catharanthus roseus</name>
    <name type="common">Madagascar periwinkle</name>
    <name type="synonym">Vinca rosea</name>
    <dbReference type="NCBI Taxonomy" id="4058"/>
    <lineage>
        <taxon>Eukaryota</taxon>
        <taxon>Viridiplantae</taxon>
        <taxon>Streptophyta</taxon>
        <taxon>Embryophyta</taxon>
        <taxon>Tracheophyta</taxon>
        <taxon>Spermatophyta</taxon>
        <taxon>Magnoliopsida</taxon>
        <taxon>eudicotyledons</taxon>
        <taxon>Gunneridae</taxon>
        <taxon>Pentapetalae</taxon>
        <taxon>asterids</taxon>
        <taxon>lamiids</taxon>
        <taxon>Gentianales</taxon>
        <taxon>Apocynaceae</taxon>
        <taxon>Rauvolfioideae</taxon>
        <taxon>Vinceae</taxon>
        <taxon>Catharanthinae</taxon>
        <taxon>Catharanthus</taxon>
    </lineage>
</organism>
<evidence type="ECO:0000313" key="1">
    <source>
        <dbReference type="EMBL" id="KAI5676201.1"/>
    </source>
</evidence>
<reference evidence="2" key="1">
    <citation type="journal article" date="2023" name="Nat. Plants">
        <title>Single-cell RNA sequencing provides a high-resolution roadmap for understanding the multicellular compartmentation of specialized metabolism.</title>
        <authorList>
            <person name="Sun S."/>
            <person name="Shen X."/>
            <person name="Li Y."/>
            <person name="Li Y."/>
            <person name="Wang S."/>
            <person name="Li R."/>
            <person name="Zhang H."/>
            <person name="Shen G."/>
            <person name="Guo B."/>
            <person name="Wei J."/>
            <person name="Xu J."/>
            <person name="St-Pierre B."/>
            <person name="Chen S."/>
            <person name="Sun C."/>
        </authorList>
    </citation>
    <scope>NUCLEOTIDE SEQUENCE [LARGE SCALE GENOMIC DNA]</scope>
</reference>
<evidence type="ECO:0000313" key="2">
    <source>
        <dbReference type="Proteomes" id="UP001060085"/>
    </source>
</evidence>
<accession>A0ACC0BU55</accession>
<comment type="caution">
    <text evidence="1">The sequence shown here is derived from an EMBL/GenBank/DDBJ whole genome shotgun (WGS) entry which is preliminary data.</text>
</comment>
<proteinExistence type="predicted"/>
<protein>
    <submittedName>
        <fullName evidence="1">Uncharacterized protein</fullName>
    </submittedName>
</protein>